<reference evidence="1 2" key="1">
    <citation type="submission" date="2019-05" db="EMBL/GenBank/DDBJ databases">
        <title>Another draft genome of Portunus trituberculatus and its Hox gene families provides insights of decapod evolution.</title>
        <authorList>
            <person name="Jeong J.-H."/>
            <person name="Song I."/>
            <person name="Kim S."/>
            <person name="Choi T."/>
            <person name="Kim D."/>
            <person name="Ryu S."/>
            <person name="Kim W."/>
        </authorList>
    </citation>
    <scope>NUCLEOTIDE SEQUENCE [LARGE SCALE GENOMIC DNA]</scope>
    <source>
        <tissue evidence="1">Muscle</tissue>
    </source>
</reference>
<protein>
    <submittedName>
        <fullName evidence="1">Uncharacterized protein</fullName>
    </submittedName>
</protein>
<sequence>MLSLGWWRMRENESDLHQEKGSPLPRSHWRGPSSEVGFDWVVSSPLTVLKDLIPVKGRAGKVSYVKAHLAGG</sequence>
<proteinExistence type="predicted"/>
<organism evidence="1 2">
    <name type="scientific">Portunus trituberculatus</name>
    <name type="common">Swimming crab</name>
    <name type="synonym">Neptunus trituberculatus</name>
    <dbReference type="NCBI Taxonomy" id="210409"/>
    <lineage>
        <taxon>Eukaryota</taxon>
        <taxon>Metazoa</taxon>
        <taxon>Ecdysozoa</taxon>
        <taxon>Arthropoda</taxon>
        <taxon>Crustacea</taxon>
        <taxon>Multicrustacea</taxon>
        <taxon>Malacostraca</taxon>
        <taxon>Eumalacostraca</taxon>
        <taxon>Eucarida</taxon>
        <taxon>Decapoda</taxon>
        <taxon>Pleocyemata</taxon>
        <taxon>Brachyura</taxon>
        <taxon>Eubrachyura</taxon>
        <taxon>Portunoidea</taxon>
        <taxon>Portunidae</taxon>
        <taxon>Portuninae</taxon>
        <taxon>Portunus</taxon>
    </lineage>
</organism>
<comment type="caution">
    <text evidence="1">The sequence shown here is derived from an EMBL/GenBank/DDBJ whole genome shotgun (WGS) entry which is preliminary data.</text>
</comment>
<gene>
    <name evidence="1" type="ORF">E2C01_076867</name>
</gene>
<dbReference type="EMBL" id="VSRR010059144">
    <property type="protein sequence ID" value="MPC82217.1"/>
    <property type="molecule type" value="Genomic_DNA"/>
</dbReference>
<evidence type="ECO:0000313" key="1">
    <source>
        <dbReference type="EMBL" id="MPC82217.1"/>
    </source>
</evidence>
<dbReference type="Proteomes" id="UP000324222">
    <property type="component" value="Unassembled WGS sequence"/>
</dbReference>
<accession>A0A5B7IKS3</accession>
<dbReference type="AlphaFoldDB" id="A0A5B7IKS3"/>
<evidence type="ECO:0000313" key="2">
    <source>
        <dbReference type="Proteomes" id="UP000324222"/>
    </source>
</evidence>
<name>A0A5B7IKS3_PORTR</name>
<keyword evidence="2" id="KW-1185">Reference proteome</keyword>